<name>A0A9Q0KJV0_9MAGN</name>
<dbReference type="EMBL" id="JAMYWD010000005">
    <property type="protein sequence ID" value="KAJ4971933.1"/>
    <property type="molecule type" value="Genomic_DNA"/>
</dbReference>
<evidence type="ECO:0000259" key="5">
    <source>
        <dbReference type="Pfam" id="PF07557"/>
    </source>
</evidence>
<dbReference type="GO" id="GO:0000775">
    <property type="term" value="C:chromosome, centromeric region"/>
    <property type="evidence" value="ECO:0007669"/>
    <property type="project" value="InterPro"/>
</dbReference>
<comment type="caution">
    <text evidence="6">The sequence shown here is derived from an EMBL/GenBank/DDBJ whole genome shotgun (WGS) entry which is preliminary data.</text>
</comment>
<organism evidence="6 7">
    <name type="scientific">Protea cynaroides</name>
    <dbReference type="NCBI Taxonomy" id="273540"/>
    <lineage>
        <taxon>Eukaryota</taxon>
        <taxon>Viridiplantae</taxon>
        <taxon>Streptophyta</taxon>
        <taxon>Embryophyta</taxon>
        <taxon>Tracheophyta</taxon>
        <taxon>Spermatophyta</taxon>
        <taxon>Magnoliopsida</taxon>
        <taxon>Proteales</taxon>
        <taxon>Proteaceae</taxon>
        <taxon>Protea</taxon>
    </lineage>
</organism>
<feature type="compositionally biased region" description="Polar residues" evidence="4">
    <location>
        <begin position="39"/>
        <end position="59"/>
    </location>
</feature>
<feature type="compositionally biased region" description="Polar residues" evidence="4">
    <location>
        <begin position="176"/>
        <end position="188"/>
    </location>
</feature>
<evidence type="ECO:0000256" key="2">
    <source>
        <dbReference type="ARBA" id="ARBA00022829"/>
    </source>
</evidence>
<dbReference type="OrthoDB" id="770508at2759"/>
<dbReference type="InterPro" id="IPR044693">
    <property type="entry name" value="SGO_plant"/>
</dbReference>
<keyword evidence="3" id="KW-0175">Coiled coil</keyword>
<dbReference type="GO" id="GO:0045144">
    <property type="term" value="P:meiotic sister chromatid segregation"/>
    <property type="evidence" value="ECO:0007669"/>
    <property type="project" value="InterPro"/>
</dbReference>
<dbReference type="PANTHER" id="PTHR34373:SF9">
    <property type="entry name" value="SHUGOSHIN 2"/>
    <property type="match status" value="1"/>
</dbReference>
<dbReference type="InterPro" id="IPR011515">
    <property type="entry name" value="Shugoshin_C"/>
</dbReference>
<reference evidence="6" key="1">
    <citation type="journal article" date="2023" name="Plant J.">
        <title>The genome of the king protea, Protea cynaroides.</title>
        <authorList>
            <person name="Chang J."/>
            <person name="Duong T.A."/>
            <person name="Schoeman C."/>
            <person name="Ma X."/>
            <person name="Roodt D."/>
            <person name="Barker N."/>
            <person name="Li Z."/>
            <person name="Van de Peer Y."/>
            <person name="Mizrachi E."/>
        </authorList>
    </citation>
    <scope>NUCLEOTIDE SEQUENCE</scope>
    <source>
        <tissue evidence="6">Young leaves</tissue>
    </source>
</reference>
<protein>
    <recommendedName>
        <fullName evidence="5">Shugoshin C-terminal domain-containing protein</fullName>
    </recommendedName>
</protein>
<sequence length="319" mass="36020">MEGFFVLDSEDRGVAGNMRGDIMAKKSSLGSAVRKRLSDITNSQRRPQSPCQSENPELVSSTVREQIDKILKENMELLKLLAKKNKIVELSGIELQKFRINILKLQQQNRHLAQANSQMLAELNFGKEKLKALQHELGCKVGLLTAKDLELQEKENRRTCQNTSGKEGTTKCAVGDSSQSNFDNGTSNPKRRRQSRNQSIGSSTFVAQQVTPKEKADNKRICLRRQSGRVKSEQPEPTEDMFEMEDTKFPIHSVLNDQMLESNSLESPSGKVEKEGKSAQKWGTQELRRSSIGRPLRKAAEKVQTYKEMSLTVKLRRSN</sequence>
<keyword evidence="7" id="KW-1185">Reference proteome</keyword>
<dbReference type="GO" id="GO:0005634">
    <property type="term" value="C:nucleus"/>
    <property type="evidence" value="ECO:0007669"/>
    <property type="project" value="InterPro"/>
</dbReference>
<evidence type="ECO:0000256" key="3">
    <source>
        <dbReference type="SAM" id="Coils"/>
    </source>
</evidence>
<dbReference type="Pfam" id="PF07557">
    <property type="entry name" value="Shugoshin_C"/>
    <property type="match status" value="1"/>
</dbReference>
<keyword evidence="2" id="KW-0159">Chromosome partition</keyword>
<feature type="region of interest" description="Disordered" evidence="4">
    <location>
        <begin position="35"/>
        <end position="59"/>
    </location>
</feature>
<evidence type="ECO:0000256" key="1">
    <source>
        <dbReference type="ARBA" id="ARBA00010845"/>
    </source>
</evidence>
<gene>
    <name evidence="6" type="ORF">NE237_005032</name>
</gene>
<evidence type="ECO:0000313" key="7">
    <source>
        <dbReference type="Proteomes" id="UP001141806"/>
    </source>
</evidence>
<dbReference type="AlphaFoldDB" id="A0A9Q0KJV0"/>
<dbReference type="PANTHER" id="PTHR34373">
    <property type="entry name" value="SHUGOSHIN 2"/>
    <property type="match status" value="1"/>
</dbReference>
<feature type="compositionally biased region" description="Polar residues" evidence="4">
    <location>
        <begin position="196"/>
        <end position="211"/>
    </location>
</feature>
<proteinExistence type="inferred from homology"/>
<accession>A0A9Q0KJV0</accession>
<feature type="coiled-coil region" evidence="3">
    <location>
        <begin position="95"/>
        <end position="136"/>
    </location>
</feature>
<dbReference type="GO" id="GO:0034090">
    <property type="term" value="P:maintenance of meiotic sister chromatid cohesion"/>
    <property type="evidence" value="ECO:0007669"/>
    <property type="project" value="InterPro"/>
</dbReference>
<feature type="region of interest" description="Disordered" evidence="4">
    <location>
        <begin position="263"/>
        <end position="304"/>
    </location>
</feature>
<feature type="region of interest" description="Disordered" evidence="4">
    <location>
        <begin position="155"/>
        <end position="238"/>
    </location>
</feature>
<feature type="domain" description="Shugoshin C-terminal" evidence="5">
    <location>
        <begin position="293"/>
        <end position="317"/>
    </location>
</feature>
<evidence type="ECO:0000256" key="4">
    <source>
        <dbReference type="SAM" id="MobiDB-lite"/>
    </source>
</evidence>
<dbReference type="Proteomes" id="UP001141806">
    <property type="component" value="Unassembled WGS sequence"/>
</dbReference>
<evidence type="ECO:0000313" key="6">
    <source>
        <dbReference type="EMBL" id="KAJ4971933.1"/>
    </source>
</evidence>
<comment type="similarity">
    <text evidence="1">Belongs to the shugoshin family.</text>
</comment>